<name>A0A369JYE9_HYPMA</name>
<proteinExistence type="predicted"/>
<comment type="caution">
    <text evidence="1">The sequence shown here is derived from an EMBL/GenBank/DDBJ whole genome shotgun (WGS) entry which is preliminary data.</text>
</comment>
<evidence type="ECO:0000313" key="2">
    <source>
        <dbReference type="Proteomes" id="UP000076154"/>
    </source>
</evidence>
<dbReference type="EMBL" id="LUEZ02000017">
    <property type="protein sequence ID" value="RDB27369.1"/>
    <property type="molecule type" value="Genomic_DNA"/>
</dbReference>
<evidence type="ECO:0000313" key="1">
    <source>
        <dbReference type="EMBL" id="RDB27369.1"/>
    </source>
</evidence>
<organism evidence="1 2">
    <name type="scientific">Hypsizygus marmoreus</name>
    <name type="common">White beech mushroom</name>
    <name type="synonym">Agaricus marmoreus</name>
    <dbReference type="NCBI Taxonomy" id="39966"/>
    <lineage>
        <taxon>Eukaryota</taxon>
        <taxon>Fungi</taxon>
        <taxon>Dikarya</taxon>
        <taxon>Basidiomycota</taxon>
        <taxon>Agaricomycotina</taxon>
        <taxon>Agaricomycetes</taxon>
        <taxon>Agaricomycetidae</taxon>
        <taxon>Agaricales</taxon>
        <taxon>Tricholomatineae</taxon>
        <taxon>Lyophyllaceae</taxon>
        <taxon>Hypsizygus</taxon>
    </lineage>
</organism>
<accession>A0A369JYE9</accession>
<sequence>MTPTTTTARHTYGYEIHESSGKEGVTGISPSERRNINERMWSACNLKGSEMSETARGGTNYVERSPDVLDACDVNMQRR</sequence>
<protein>
    <submittedName>
        <fullName evidence="1">Uncharacterized protein</fullName>
    </submittedName>
</protein>
<reference evidence="1" key="1">
    <citation type="submission" date="2018-04" db="EMBL/GenBank/DDBJ databases">
        <title>Whole genome sequencing of Hypsizygus marmoreus.</title>
        <authorList>
            <person name="Choi I.-G."/>
            <person name="Min B."/>
            <person name="Kim J.-G."/>
            <person name="Kim S."/>
            <person name="Oh Y.-L."/>
            <person name="Kong W.-S."/>
            <person name="Park H."/>
            <person name="Jeong J."/>
            <person name="Song E.-S."/>
        </authorList>
    </citation>
    <scope>NUCLEOTIDE SEQUENCE [LARGE SCALE GENOMIC DNA]</scope>
    <source>
        <strain evidence="1">51987-8</strain>
    </source>
</reference>
<dbReference type="Proteomes" id="UP000076154">
    <property type="component" value="Unassembled WGS sequence"/>
</dbReference>
<dbReference type="InParanoid" id="A0A369JYE9"/>
<keyword evidence="2" id="KW-1185">Reference proteome</keyword>
<gene>
    <name evidence="1" type="ORF">Hypma_004484</name>
</gene>
<dbReference type="AlphaFoldDB" id="A0A369JYE9"/>